<dbReference type="EMBL" id="JABSTQ010010654">
    <property type="protein sequence ID" value="KAG0419162.1"/>
    <property type="molecule type" value="Genomic_DNA"/>
</dbReference>
<gene>
    <name evidence="1" type="ORF">HPB47_004316</name>
</gene>
<dbReference type="Proteomes" id="UP000805193">
    <property type="component" value="Unassembled WGS sequence"/>
</dbReference>
<evidence type="ECO:0000313" key="2">
    <source>
        <dbReference type="Proteomes" id="UP000805193"/>
    </source>
</evidence>
<accession>A0AC60PG39</accession>
<sequence length="134" mass="15475">MMLLLLTALMFVFKVLPRCWVDPQDERRRLALNRKLAKGVKGMADVVAINADPFFLNGERKPKRDHFASEGYHVSRFVGIRALSRLIKVAVRNRLGARWVGDRPRLEITELYKCCHCRAKGHKAWACLGFRNLQ</sequence>
<protein>
    <submittedName>
        <fullName evidence="1">Uncharacterized protein</fullName>
    </submittedName>
</protein>
<keyword evidence="2" id="KW-1185">Reference proteome</keyword>
<reference evidence="1 2" key="1">
    <citation type="journal article" date="2020" name="Cell">
        <title>Large-Scale Comparative Analyses of Tick Genomes Elucidate Their Genetic Diversity and Vector Capacities.</title>
        <authorList>
            <consortium name="Tick Genome and Microbiome Consortium (TIGMIC)"/>
            <person name="Jia N."/>
            <person name="Wang J."/>
            <person name="Shi W."/>
            <person name="Du L."/>
            <person name="Sun Y."/>
            <person name="Zhan W."/>
            <person name="Jiang J.F."/>
            <person name="Wang Q."/>
            <person name="Zhang B."/>
            <person name="Ji P."/>
            <person name="Bell-Sakyi L."/>
            <person name="Cui X.M."/>
            <person name="Yuan T.T."/>
            <person name="Jiang B.G."/>
            <person name="Yang W.F."/>
            <person name="Lam T.T."/>
            <person name="Chang Q.C."/>
            <person name="Ding S.J."/>
            <person name="Wang X.J."/>
            <person name="Zhu J.G."/>
            <person name="Ruan X.D."/>
            <person name="Zhao L."/>
            <person name="Wei J.T."/>
            <person name="Ye R.Z."/>
            <person name="Que T.C."/>
            <person name="Du C.H."/>
            <person name="Zhou Y.H."/>
            <person name="Cheng J.X."/>
            <person name="Dai P.F."/>
            <person name="Guo W.B."/>
            <person name="Han X.H."/>
            <person name="Huang E.J."/>
            <person name="Li L.F."/>
            <person name="Wei W."/>
            <person name="Gao Y.C."/>
            <person name="Liu J.Z."/>
            <person name="Shao H.Z."/>
            <person name="Wang X."/>
            <person name="Wang C.C."/>
            <person name="Yang T.C."/>
            <person name="Huo Q.B."/>
            <person name="Li W."/>
            <person name="Chen H.Y."/>
            <person name="Chen S.E."/>
            <person name="Zhou L.G."/>
            <person name="Ni X.B."/>
            <person name="Tian J.H."/>
            <person name="Sheng Y."/>
            <person name="Liu T."/>
            <person name="Pan Y.S."/>
            <person name="Xia L.Y."/>
            <person name="Li J."/>
            <person name="Zhao F."/>
            <person name="Cao W.C."/>
        </authorList>
    </citation>
    <scope>NUCLEOTIDE SEQUENCE [LARGE SCALE GENOMIC DNA]</scope>
    <source>
        <strain evidence="1">Iper-2018</strain>
    </source>
</reference>
<comment type="caution">
    <text evidence="1">The sequence shown here is derived from an EMBL/GenBank/DDBJ whole genome shotgun (WGS) entry which is preliminary data.</text>
</comment>
<organism evidence="1 2">
    <name type="scientific">Ixodes persulcatus</name>
    <name type="common">Taiga tick</name>
    <dbReference type="NCBI Taxonomy" id="34615"/>
    <lineage>
        <taxon>Eukaryota</taxon>
        <taxon>Metazoa</taxon>
        <taxon>Ecdysozoa</taxon>
        <taxon>Arthropoda</taxon>
        <taxon>Chelicerata</taxon>
        <taxon>Arachnida</taxon>
        <taxon>Acari</taxon>
        <taxon>Parasitiformes</taxon>
        <taxon>Ixodida</taxon>
        <taxon>Ixodoidea</taxon>
        <taxon>Ixodidae</taxon>
        <taxon>Ixodinae</taxon>
        <taxon>Ixodes</taxon>
    </lineage>
</organism>
<proteinExistence type="predicted"/>
<name>A0AC60PG39_IXOPE</name>
<evidence type="ECO:0000313" key="1">
    <source>
        <dbReference type="EMBL" id="KAG0419162.1"/>
    </source>
</evidence>